<organism evidence="1 2">
    <name type="scientific">Phyllobacterium zundukense</name>
    <dbReference type="NCBI Taxonomy" id="1867719"/>
    <lineage>
        <taxon>Bacteria</taxon>
        <taxon>Pseudomonadati</taxon>
        <taxon>Pseudomonadota</taxon>
        <taxon>Alphaproteobacteria</taxon>
        <taxon>Hyphomicrobiales</taxon>
        <taxon>Phyllobacteriaceae</taxon>
        <taxon>Phyllobacterium</taxon>
    </lineage>
</organism>
<evidence type="ECO:0000313" key="2">
    <source>
        <dbReference type="Proteomes" id="UP000232163"/>
    </source>
</evidence>
<reference evidence="1 2" key="1">
    <citation type="journal article" date="2017" name="Int J Environ Stud">
        <title>Does the Miocene-Pliocene relict legume Oxytropis triphylla form nitrogen-fixing nodules with a combination of bacterial strains?</title>
        <authorList>
            <person name="Safronova V."/>
            <person name="Belimov A."/>
            <person name="Sazanova A."/>
            <person name="Kuznetsova I."/>
            <person name="Popova J."/>
            <person name="Andronov E."/>
            <person name="Verkhozina A."/>
            <person name="Tikhonovich I."/>
        </authorList>
    </citation>
    <scope>NUCLEOTIDE SEQUENCE [LARGE SCALE GENOMIC DNA]</scope>
    <source>
        <strain evidence="1 2">Tri-38</strain>
    </source>
</reference>
<dbReference type="AlphaFoldDB" id="A0A2N9W1Y1"/>
<sequence length="69" mass="8259">MMDDDEELMREINRQADRAEEMRPARIDRYALAVTLAGRFQQHSAEEIEELLTGVWRERRLGWQSTKPR</sequence>
<name>A0A2N9W1Y1_9HYPH</name>
<dbReference type="Proteomes" id="UP000232163">
    <property type="component" value="Unassembled WGS sequence"/>
</dbReference>
<proteinExistence type="predicted"/>
<dbReference type="KEGG" id="pht:BLM14_07435"/>
<accession>A0A2N9W1Y1</accession>
<dbReference type="RefSeq" id="WP_099998808.1">
    <property type="nucleotide sequence ID" value="NZ_CP017940.1"/>
</dbReference>
<gene>
    <name evidence="1" type="ORF">B5P45_07100</name>
</gene>
<dbReference type="EMBL" id="MZMT01000017">
    <property type="protein sequence ID" value="PIO45749.1"/>
    <property type="molecule type" value="Genomic_DNA"/>
</dbReference>
<evidence type="ECO:0000313" key="1">
    <source>
        <dbReference type="EMBL" id="PIO45749.1"/>
    </source>
</evidence>
<dbReference type="OrthoDB" id="8456031at2"/>
<protein>
    <submittedName>
        <fullName evidence="1">Uncharacterized protein</fullName>
    </submittedName>
</protein>
<keyword evidence="2" id="KW-1185">Reference proteome</keyword>
<comment type="caution">
    <text evidence="1">The sequence shown here is derived from an EMBL/GenBank/DDBJ whole genome shotgun (WGS) entry which is preliminary data.</text>
</comment>